<gene>
    <name evidence="1" type="ORF">HD556DRAFT_1308628</name>
</gene>
<dbReference type="Proteomes" id="UP000719766">
    <property type="component" value="Unassembled WGS sequence"/>
</dbReference>
<dbReference type="GeneID" id="64593932"/>
<reference evidence="1" key="1">
    <citation type="journal article" date="2020" name="New Phytol.">
        <title>Comparative genomics reveals dynamic genome evolution in host specialist ectomycorrhizal fungi.</title>
        <authorList>
            <person name="Lofgren L.A."/>
            <person name="Nguyen N.H."/>
            <person name="Vilgalys R."/>
            <person name="Ruytinx J."/>
            <person name="Liao H.L."/>
            <person name="Branco S."/>
            <person name="Kuo A."/>
            <person name="LaButti K."/>
            <person name="Lipzen A."/>
            <person name="Andreopoulos W."/>
            <person name="Pangilinan J."/>
            <person name="Riley R."/>
            <person name="Hundley H."/>
            <person name="Na H."/>
            <person name="Barry K."/>
            <person name="Grigoriev I.V."/>
            <person name="Stajich J.E."/>
            <person name="Kennedy P.G."/>
        </authorList>
    </citation>
    <scope>NUCLEOTIDE SEQUENCE</scope>
    <source>
        <strain evidence="1">S12</strain>
    </source>
</reference>
<accession>A0A9P7APJ3</accession>
<name>A0A9P7APJ3_9AGAM</name>
<dbReference type="OrthoDB" id="2709684at2759"/>
<evidence type="ECO:0000313" key="1">
    <source>
        <dbReference type="EMBL" id="KAG1793491.1"/>
    </source>
</evidence>
<dbReference type="RefSeq" id="XP_041159916.1">
    <property type="nucleotide sequence ID" value="XM_041300168.1"/>
</dbReference>
<keyword evidence="2" id="KW-1185">Reference proteome</keyword>
<dbReference type="EMBL" id="JABBWE010000030">
    <property type="protein sequence ID" value="KAG1793491.1"/>
    <property type="molecule type" value="Genomic_DNA"/>
</dbReference>
<organism evidence="1 2">
    <name type="scientific">Suillus plorans</name>
    <dbReference type="NCBI Taxonomy" id="116603"/>
    <lineage>
        <taxon>Eukaryota</taxon>
        <taxon>Fungi</taxon>
        <taxon>Dikarya</taxon>
        <taxon>Basidiomycota</taxon>
        <taxon>Agaricomycotina</taxon>
        <taxon>Agaricomycetes</taxon>
        <taxon>Agaricomycetidae</taxon>
        <taxon>Boletales</taxon>
        <taxon>Suillineae</taxon>
        <taxon>Suillaceae</taxon>
        <taxon>Suillus</taxon>
    </lineage>
</organism>
<proteinExistence type="predicted"/>
<protein>
    <submittedName>
        <fullName evidence="1">Uncharacterized protein</fullName>
    </submittedName>
</protein>
<sequence>MASFYSTQSYAITDPRAFEPLPEALRSTSLVNKPSKPLGAGCSLSRQALSSCCLTIGHSPGLLVSTMSHNALDTASPGLLGLGNLIEAGTTPAPSTYHPLVPSRQSALLPGKVLLLVLLRDTELVVLLRSKYFDYVFFCYL</sequence>
<evidence type="ECO:0000313" key="2">
    <source>
        <dbReference type="Proteomes" id="UP000719766"/>
    </source>
</evidence>
<comment type="caution">
    <text evidence="1">The sequence shown here is derived from an EMBL/GenBank/DDBJ whole genome shotgun (WGS) entry which is preliminary data.</text>
</comment>
<dbReference type="AlphaFoldDB" id="A0A9P7APJ3"/>